<dbReference type="PANTHER" id="PTHR43736:SF4">
    <property type="entry name" value="SLR1690 PROTEIN"/>
    <property type="match status" value="1"/>
</dbReference>
<dbReference type="Gene3D" id="3.90.79.10">
    <property type="entry name" value="Nucleoside Triphosphate Pyrophosphohydrolase"/>
    <property type="match status" value="1"/>
</dbReference>
<gene>
    <name evidence="1" type="ORF">ABVT43_05715</name>
</gene>
<dbReference type="Proteomes" id="UP001548189">
    <property type="component" value="Unassembled WGS sequence"/>
</dbReference>
<comment type="caution">
    <text evidence="1">The sequence shown here is derived from an EMBL/GenBank/DDBJ whole genome shotgun (WGS) entry which is preliminary data.</text>
</comment>
<dbReference type="InterPro" id="IPR054105">
    <property type="entry name" value="WHD_NrtR"/>
</dbReference>
<proteinExistence type="predicted"/>
<evidence type="ECO:0000313" key="2">
    <source>
        <dbReference type="Proteomes" id="UP001548189"/>
    </source>
</evidence>
<name>A0ABV2BSR8_9GAMM</name>
<protein>
    <submittedName>
        <fullName evidence="1">NUDIX domain-containing protein</fullName>
    </submittedName>
</protein>
<organism evidence="1 2">
    <name type="scientific">Aliikangiella maris</name>
    <dbReference type="NCBI Taxonomy" id="3162458"/>
    <lineage>
        <taxon>Bacteria</taxon>
        <taxon>Pseudomonadati</taxon>
        <taxon>Pseudomonadota</taxon>
        <taxon>Gammaproteobacteria</taxon>
        <taxon>Oceanospirillales</taxon>
        <taxon>Pleioneaceae</taxon>
        <taxon>Aliikangiella</taxon>
    </lineage>
</organism>
<sequence length="241" mass="27843">MSNQNKEKNYLKNYRIHDYEVPLTCVDVVIFTIVDNAVNVLLSNRKHYPCKGAWAIPGGFIDLKKDHDLQQTAYRILFEKTGYQAPYLEQIGSFGNAQRDPRGWSVTITYFALVNVENVTFAADCQWYPINETGEVNKSLAFDHNELISEAFQRLRSKAQYSTIILPVLPEKFTLSELQTCYETILGGKLNKAGFRRRILKAEVITELSGEYKQTSTRTAQLYKRSDSDNVYFYMREIYAK</sequence>
<dbReference type="InterPro" id="IPR036390">
    <property type="entry name" value="WH_DNA-bd_sf"/>
</dbReference>
<dbReference type="InterPro" id="IPR015797">
    <property type="entry name" value="NUDIX_hydrolase-like_dom_sf"/>
</dbReference>
<dbReference type="Pfam" id="PF21906">
    <property type="entry name" value="WHD_NrtR"/>
    <property type="match status" value="1"/>
</dbReference>
<dbReference type="EMBL" id="JBEVCJ010000004">
    <property type="protein sequence ID" value="MET1254617.1"/>
    <property type="molecule type" value="Genomic_DNA"/>
</dbReference>
<dbReference type="PROSITE" id="PS51462">
    <property type="entry name" value="NUDIX"/>
    <property type="match status" value="1"/>
</dbReference>
<dbReference type="InterPro" id="IPR036388">
    <property type="entry name" value="WH-like_DNA-bd_sf"/>
</dbReference>
<keyword evidence="2" id="KW-1185">Reference proteome</keyword>
<reference evidence="1 2" key="1">
    <citation type="submission" date="2024-06" db="EMBL/GenBank/DDBJ databases">
        <authorList>
            <person name="Li F."/>
        </authorList>
    </citation>
    <scope>NUCLEOTIDE SEQUENCE [LARGE SCALE GENOMIC DNA]</scope>
    <source>
        <strain evidence="1 2">GXAS 311</strain>
    </source>
</reference>
<dbReference type="InterPro" id="IPR000086">
    <property type="entry name" value="NUDIX_hydrolase_dom"/>
</dbReference>
<dbReference type="Gene3D" id="1.10.10.10">
    <property type="entry name" value="Winged helix-like DNA-binding domain superfamily/Winged helix DNA-binding domain"/>
    <property type="match status" value="1"/>
</dbReference>
<dbReference type="CDD" id="cd18873">
    <property type="entry name" value="NUDIX_NadM_like"/>
    <property type="match status" value="1"/>
</dbReference>
<accession>A0ABV2BSR8</accession>
<dbReference type="Pfam" id="PF00293">
    <property type="entry name" value="NUDIX"/>
    <property type="match status" value="1"/>
</dbReference>
<dbReference type="SUPFAM" id="SSF55811">
    <property type="entry name" value="Nudix"/>
    <property type="match status" value="1"/>
</dbReference>
<dbReference type="SUPFAM" id="SSF46785">
    <property type="entry name" value="Winged helix' DNA-binding domain"/>
    <property type="match status" value="1"/>
</dbReference>
<evidence type="ECO:0000313" key="1">
    <source>
        <dbReference type="EMBL" id="MET1254617.1"/>
    </source>
</evidence>
<dbReference type="PANTHER" id="PTHR43736">
    <property type="entry name" value="ADP-RIBOSE PYROPHOSPHATASE"/>
    <property type="match status" value="1"/>
</dbReference>